<evidence type="ECO:0000256" key="7">
    <source>
        <dbReference type="SAM" id="MobiDB-lite"/>
    </source>
</evidence>
<evidence type="ECO:0000256" key="1">
    <source>
        <dbReference type="ARBA" id="ARBA00022723"/>
    </source>
</evidence>
<protein>
    <recommendedName>
        <fullName evidence="8">C3H1-type domain-containing protein</fullName>
    </recommendedName>
</protein>
<feature type="compositionally biased region" description="Gly residues" evidence="7">
    <location>
        <begin position="67"/>
        <end position="76"/>
    </location>
</feature>
<feature type="compositionally biased region" description="Gly residues" evidence="7">
    <location>
        <begin position="99"/>
        <end position="108"/>
    </location>
</feature>
<evidence type="ECO:0000256" key="3">
    <source>
        <dbReference type="ARBA" id="ARBA00022771"/>
    </source>
</evidence>
<keyword evidence="4 6" id="KW-0862">Zinc</keyword>
<name>A0ABD1YXJ6_9MARC</name>
<accession>A0ABD1YXJ6</accession>
<dbReference type="SUPFAM" id="SSF90229">
    <property type="entry name" value="CCCH zinc finger"/>
    <property type="match status" value="1"/>
</dbReference>
<dbReference type="PROSITE" id="PS50103">
    <property type="entry name" value="ZF_C3H1"/>
    <property type="match status" value="1"/>
</dbReference>
<reference evidence="9 10" key="1">
    <citation type="submission" date="2024-09" db="EMBL/GenBank/DDBJ databases">
        <title>Chromosome-scale assembly of Riccia fluitans.</title>
        <authorList>
            <person name="Paukszto L."/>
            <person name="Sawicki J."/>
            <person name="Karawczyk K."/>
            <person name="Piernik-Szablinska J."/>
            <person name="Szczecinska M."/>
            <person name="Mazdziarz M."/>
        </authorList>
    </citation>
    <scope>NUCLEOTIDE SEQUENCE [LARGE SCALE GENOMIC DNA]</scope>
    <source>
        <strain evidence="9">Rf_01</strain>
        <tissue evidence="9">Aerial parts of the thallus</tissue>
    </source>
</reference>
<dbReference type="InterPro" id="IPR000571">
    <property type="entry name" value="Znf_CCCH"/>
</dbReference>
<dbReference type="Proteomes" id="UP001605036">
    <property type="component" value="Unassembled WGS sequence"/>
</dbReference>
<feature type="compositionally biased region" description="Low complexity" evidence="7">
    <location>
        <begin position="141"/>
        <end position="150"/>
    </location>
</feature>
<dbReference type="GO" id="GO:0006355">
    <property type="term" value="P:regulation of DNA-templated transcription"/>
    <property type="evidence" value="ECO:0007669"/>
    <property type="project" value="UniProtKB-ARBA"/>
</dbReference>
<evidence type="ECO:0000313" key="10">
    <source>
        <dbReference type="Proteomes" id="UP001605036"/>
    </source>
</evidence>
<keyword evidence="1 6" id="KW-0479">Metal-binding</keyword>
<feature type="region of interest" description="Disordered" evidence="7">
    <location>
        <begin position="249"/>
        <end position="284"/>
    </location>
</feature>
<dbReference type="GO" id="GO:0003677">
    <property type="term" value="F:DNA binding"/>
    <property type="evidence" value="ECO:0007669"/>
    <property type="project" value="UniProtKB-KW"/>
</dbReference>
<evidence type="ECO:0000313" key="9">
    <source>
        <dbReference type="EMBL" id="KAL2634524.1"/>
    </source>
</evidence>
<dbReference type="AlphaFoldDB" id="A0ABD1YXJ6"/>
<dbReference type="Pfam" id="PF00642">
    <property type="entry name" value="zf-CCCH"/>
    <property type="match status" value="1"/>
</dbReference>
<evidence type="ECO:0000256" key="5">
    <source>
        <dbReference type="ARBA" id="ARBA00023125"/>
    </source>
</evidence>
<gene>
    <name evidence="9" type="ORF">R1flu_006003</name>
</gene>
<organism evidence="9 10">
    <name type="scientific">Riccia fluitans</name>
    <dbReference type="NCBI Taxonomy" id="41844"/>
    <lineage>
        <taxon>Eukaryota</taxon>
        <taxon>Viridiplantae</taxon>
        <taxon>Streptophyta</taxon>
        <taxon>Embryophyta</taxon>
        <taxon>Marchantiophyta</taxon>
        <taxon>Marchantiopsida</taxon>
        <taxon>Marchantiidae</taxon>
        <taxon>Marchantiales</taxon>
        <taxon>Ricciaceae</taxon>
        <taxon>Riccia</taxon>
    </lineage>
</organism>
<dbReference type="Gene3D" id="4.10.1000.10">
    <property type="entry name" value="Zinc finger, CCCH-type"/>
    <property type="match status" value="1"/>
</dbReference>
<comment type="caution">
    <text evidence="9">The sequence shown here is derived from an EMBL/GenBank/DDBJ whole genome shotgun (WGS) entry which is preliminary data.</text>
</comment>
<evidence type="ECO:0000256" key="2">
    <source>
        <dbReference type="ARBA" id="ARBA00022737"/>
    </source>
</evidence>
<dbReference type="SMART" id="SM00356">
    <property type="entry name" value="ZnF_C3H1"/>
    <property type="match status" value="1"/>
</dbReference>
<dbReference type="InterPro" id="IPR045877">
    <property type="entry name" value="ZFP36-like"/>
</dbReference>
<feature type="compositionally biased region" description="Gly residues" evidence="7">
    <location>
        <begin position="268"/>
        <end position="284"/>
    </location>
</feature>
<evidence type="ECO:0000256" key="4">
    <source>
        <dbReference type="ARBA" id="ARBA00022833"/>
    </source>
</evidence>
<dbReference type="FunFam" id="4.10.1000.10:FF:000016">
    <property type="entry name" value="Zinc finger CCCH domain-containing protein"/>
    <property type="match status" value="1"/>
</dbReference>
<proteinExistence type="predicted"/>
<feature type="compositionally biased region" description="Gly residues" evidence="7">
    <location>
        <begin position="192"/>
        <end position="203"/>
    </location>
</feature>
<keyword evidence="5" id="KW-0238">DNA-binding</keyword>
<feature type="domain" description="C3H1-type" evidence="8">
    <location>
        <begin position="207"/>
        <end position="234"/>
    </location>
</feature>
<sequence>MNRSSPPLMARWSFPIVSVCSSRRSQYLDDWHGQHSSITSQRFDECTKLNARQEGMDTTAAAELGGVSEGGVGYWDGVGEPRAGLNDRGTAGQPAPSSGEGGGAGGHGRGNRSASENEPPPKRMRNMAGGDGPPYGSGSLPSNNNVSGSTSGLGGNGGGSGPGAGGSPNLKNYGSGGLGPSPGTPNTDSPGHGQGGGSRGRGMGSIFYKTKLCSRFRNGNCPYNTNCNFAHGMDELRKPPPGWEDVVAGPEGGAPAAPPAASQLSVQGSGGINGERNGSGVGGRGSGAEVAVGVAGLATYGLQTGELGYATNGKRLETVHSAINATLHTVQQNYRGTVEVHLIPLLKREHWIPDSLMTKKTGIIPQRKLPSPVNSRSEIRILITMVTGEVNYTRTNGLPRQSERVRGEEAIVRRRS</sequence>
<dbReference type="PANTHER" id="PTHR12547:SF156">
    <property type="entry name" value="ZINC FINGER CCCH DOMAIN-CONTAINING PROTEIN 12"/>
    <property type="match status" value="1"/>
</dbReference>
<dbReference type="EMBL" id="JBHFFA010000003">
    <property type="protein sequence ID" value="KAL2634524.1"/>
    <property type="molecule type" value="Genomic_DNA"/>
</dbReference>
<feature type="compositionally biased region" description="Gly residues" evidence="7">
    <location>
        <begin position="151"/>
        <end position="166"/>
    </location>
</feature>
<evidence type="ECO:0000259" key="8">
    <source>
        <dbReference type="PROSITE" id="PS50103"/>
    </source>
</evidence>
<keyword evidence="3 6" id="KW-0863">Zinc-finger</keyword>
<feature type="region of interest" description="Disordered" evidence="7">
    <location>
        <begin position="60"/>
        <end position="203"/>
    </location>
</feature>
<feature type="zinc finger region" description="C3H1-type" evidence="6">
    <location>
        <begin position="207"/>
        <end position="234"/>
    </location>
</feature>
<keyword evidence="2" id="KW-0677">Repeat</keyword>
<dbReference type="PANTHER" id="PTHR12547">
    <property type="entry name" value="CCCH ZINC FINGER/TIS11-RELATED"/>
    <property type="match status" value="1"/>
</dbReference>
<keyword evidence="10" id="KW-1185">Reference proteome</keyword>
<dbReference type="InterPro" id="IPR036855">
    <property type="entry name" value="Znf_CCCH_sf"/>
</dbReference>
<evidence type="ECO:0000256" key="6">
    <source>
        <dbReference type="PROSITE-ProRule" id="PRU00723"/>
    </source>
</evidence>
<dbReference type="GO" id="GO:0008270">
    <property type="term" value="F:zinc ion binding"/>
    <property type="evidence" value="ECO:0007669"/>
    <property type="project" value="UniProtKB-KW"/>
</dbReference>